<dbReference type="STRING" id="573570.F7310_07605"/>
<keyword evidence="4 9" id="KW-0456">Lyase</keyword>
<keyword evidence="12" id="KW-1185">Reference proteome</keyword>
<evidence type="ECO:0000256" key="6">
    <source>
        <dbReference type="ARBA" id="ARBA00037589"/>
    </source>
</evidence>
<accession>A0A1L4BTR8</accession>
<name>A0A1L4BTR8_9GAMM</name>
<dbReference type="OrthoDB" id="5605576at2"/>
<dbReference type="Gene3D" id="3.40.50.10090">
    <property type="match status" value="2"/>
</dbReference>
<dbReference type="KEGG" id="frx:F7310_07605"/>
<dbReference type="PANTHER" id="PTHR38042">
    <property type="entry name" value="UROPORPHYRINOGEN-III SYNTHASE, CHLOROPLASTIC"/>
    <property type="match status" value="1"/>
</dbReference>
<comment type="function">
    <text evidence="6 9">Catalyzes cyclization of the linear tetrapyrrole, hydroxymethylbilane, to the macrocyclic uroporphyrinogen III.</text>
</comment>
<evidence type="ECO:0000256" key="9">
    <source>
        <dbReference type="RuleBase" id="RU366031"/>
    </source>
</evidence>
<dbReference type="PANTHER" id="PTHR38042:SF1">
    <property type="entry name" value="UROPORPHYRINOGEN-III SYNTHASE, CHLOROPLASTIC"/>
    <property type="match status" value="1"/>
</dbReference>
<dbReference type="CDD" id="cd06578">
    <property type="entry name" value="HemD"/>
    <property type="match status" value="1"/>
</dbReference>
<dbReference type="GO" id="GO:0006782">
    <property type="term" value="P:protoporphyrinogen IX biosynthetic process"/>
    <property type="evidence" value="ECO:0007669"/>
    <property type="project" value="UniProtKB-UniRule"/>
</dbReference>
<comment type="catalytic activity">
    <reaction evidence="8 9">
        <text>hydroxymethylbilane = uroporphyrinogen III + H2O</text>
        <dbReference type="Rhea" id="RHEA:18965"/>
        <dbReference type="ChEBI" id="CHEBI:15377"/>
        <dbReference type="ChEBI" id="CHEBI:57308"/>
        <dbReference type="ChEBI" id="CHEBI:57845"/>
        <dbReference type="EC" id="4.2.1.75"/>
    </reaction>
</comment>
<dbReference type="GO" id="GO:0004852">
    <property type="term" value="F:uroporphyrinogen-III synthase activity"/>
    <property type="evidence" value="ECO:0007669"/>
    <property type="project" value="UniProtKB-UniRule"/>
</dbReference>
<protein>
    <recommendedName>
        <fullName evidence="7 9">Uroporphyrinogen-III synthase</fullName>
        <ecNumber evidence="3 9">4.2.1.75</ecNumber>
    </recommendedName>
</protein>
<evidence type="ECO:0000256" key="8">
    <source>
        <dbReference type="ARBA" id="ARBA00048617"/>
    </source>
</evidence>
<evidence type="ECO:0000256" key="4">
    <source>
        <dbReference type="ARBA" id="ARBA00023239"/>
    </source>
</evidence>
<evidence type="ECO:0000256" key="7">
    <source>
        <dbReference type="ARBA" id="ARBA00040167"/>
    </source>
</evidence>
<evidence type="ECO:0000256" key="2">
    <source>
        <dbReference type="ARBA" id="ARBA00008133"/>
    </source>
</evidence>
<sequence length="251" mass="28505">MEILVCRPEKDASDLVELFCSKGFTATGLPTIKISYKNISEEIYQYSTIIFTSKYAVQGLFKLYSPKLFIGKKIYAVGASTASFLKTFGLNAEYPHTKYNSQELLKLILQNDISKQDFAIVSGVGGNDLLVKELSKYTRCSKFEVYERVFEDVDYLCDRYLQSFSQKDPDVIAVTSLDVFKSLIRIFAKTSAPKDAIVTITSSKMLEFVNKQGFRNTLKLEKINNDYIFRKILEITEASRNVGNKKFSPAK</sequence>
<dbReference type="InterPro" id="IPR003754">
    <property type="entry name" value="4pyrrol_synth_uPrphyn_synth"/>
</dbReference>
<evidence type="ECO:0000256" key="3">
    <source>
        <dbReference type="ARBA" id="ARBA00013109"/>
    </source>
</evidence>
<feature type="domain" description="Tetrapyrrole biosynthesis uroporphyrinogen III synthase" evidence="10">
    <location>
        <begin position="14"/>
        <end position="216"/>
    </location>
</feature>
<dbReference type="SUPFAM" id="SSF69618">
    <property type="entry name" value="HemD-like"/>
    <property type="match status" value="1"/>
</dbReference>
<comment type="similarity">
    <text evidence="2 9">Belongs to the uroporphyrinogen-III synthase family.</text>
</comment>
<dbReference type="GO" id="GO:0006780">
    <property type="term" value="P:uroporphyrinogen III biosynthetic process"/>
    <property type="evidence" value="ECO:0007669"/>
    <property type="project" value="UniProtKB-UniRule"/>
</dbReference>
<dbReference type="Proteomes" id="UP000184222">
    <property type="component" value="Chromosome"/>
</dbReference>
<dbReference type="Pfam" id="PF02602">
    <property type="entry name" value="HEM4"/>
    <property type="match status" value="1"/>
</dbReference>
<dbReference type="InterPro" id="IPR039793">
    <property type="entry name" value="UROS/Hem4"/>
</dbReference>
<dbReference type="InterPro" id="IPR036108">
    <property type="entry name" value="4pyrrol_syn_uPrphyn_synt_sf"/>
</dbReference>
<dbReference type="EMBL" id="CP016796">
    <property type="protein sequence ID" value="API87233.1"/>
    <property type="molecule type" value="Genomic_DNA"/>
</dbReference>
<gene>
    <name evidence="11" type="ORF">F7310_07605</name>
</gene>
<comment type="pathway">
    <text evidence="1 9">Porphyrin-containing compound metabolism; protoporphyrin-IX biosynthesis; coproporphyrinogen-III from 5-aminolevulinate: step 3/4.</text>
</comment>
<dbReference type="EC" id="4.2.1.75" evidence="3 9"/>
<reference evidence="11 12" key="1">
    <citation type="journal article" date="2016" name="Appl. Environ. Microbiol.">
        <title>Whole genome relationships among Francisella bacteria of diverse origin define new species and provide specific regions for detection.</title>
        <authorList>
            <person name="Challacombe J.F."/>
            <person name="Petersen J.M."/>
            <person name="Gallegos-Graves V."/>
            <person name="Hodge D."/>
            <person name="Pillai S."/>
            <person name="Kuske C.R."/>
        </authorList>
    </citation>
    <scope>NUCLEOTIDE SEQUENCE [LARGE SCALE GENOMIC DNA]</scope>
    <source>
        <strain evidence="12">TX07-7310</strain>
    </source>
</reference>
<dbReference type="AlphaFoldDB" id="A0A1L4BTR8"/>
<evidence type="ECO:0000313" key="11">
    <source>
        <dbReference type="EMBL" id="API87233.1"/>
    </source>
</evidence>
<evidence type="ECO:0000259" key="10">
    <source>
        <dbReference type="Pfam" id="PF02602"/>
    </source>
</evidence>
<dbReference type="UniPathway" id="UPA00251">
    <property type="reaction ID" value="UER00320"/>
</dbReference>
<dbReference type="RefSeq" id="WP_072712964.1">
    <property type="nucleotide sequence ID" value="NZ_CP016796.1"/>
</dbReference>
<evidence type="ECO:0000313" key="12">
    <source>
        <dbReference type="Proteomes" id="UP000184222"/>
    </source>
</evidence>
<evidence type="ECO:0000256" key="5">
    <source>
        <dbReference type="ARBA" id="ARBA00023244"/>
    </source>
</evidence>
<keyword evidence="5 9" id="KW-0627">Porphyrin biosynthesis</keyword>
<proteinExistence type="inferred from homology"/>
<organism evidence="11 12">
    <name type="scientific">Francisella uliginis</name>
    <dbReference type="NCBI Taxonomy" id="573570"/>
    <lineage>
        <taxon>Bacteria</taxon>
        <taxon>Pseudomonadati</taxon>
        <taxon>Pseudomonadota</taxon>
        <taxon>Gammaproteobacteria</taxon>
        <taxon>Thiotrichales</taxon>
        <taxon>Francisellaceae</taxon>
        <taxon>Francisella</taxon>
    </lineage>
</organism>
<evidence type="ECO:0000256" key="1">
    <source>
        <dbReference type="ARBA" id="ARBA00004772"/>
    </source>
</evidence>